<comment type="caution">
    <text evidence="1">The sequence shown here is derived from an EMBL/GenBank/DDBJ whole genome shotgun (WGS) entry which is preliminary data.</text>
</comment>
<name>A0A4S3J0S4_9EURO</name>
<proteinExistence type="predicted"/>
<keyword evidence="2" id="KW-1185">Reference proteome</keyword>
<reference evidence="1 2" key="1">
    <citation type="submission" date="2019-03" db="EMBL/GenBank/DDBJ databases">
        <title>The genome sequence of a newly discovered highly antifungal drug resistant Aspergillus species, Aspergillus tanneri NIH 1004.</title>
        <authorList>
            <person name="Mounaud S."/>
            <person name="Singh I."/>
            <person name="Joardar V."/>
            <person name="Pakala S."/>
            <person name="Pakala S."/>
            <person name="Venepally P."/>
            <person name="Hoover J."/>
            <person name="Nierman W."/>
            <person name="Chung J."/>
            <person name="Losada L."/>
        </authorList>
    </citation>
    <scope>NUCLEOTIDE SEQUENCE [LARGE SCALE GENOMIC DNA]</scope>
    <source>
        <strain evidence="1 2">NIH1004</strain>
    </source>
</reference>
<gene>
    <name evidence="1" type="ORF">EYZ11_012233</name>
</gene>
<dbReference type="EMBL" id="SOSA01000876">
    <property type="protein sequence ID" value="THC88320.1"/>
    <property type="molecule type" value="Genomic_DNA"/>
</dbReference>
<evidence type="ECO:0000313" key="1">
    <source>
        <dbReference type="EMBL" id="THC88320.1"/>
    </source>
</evidence>
<organism evidence="1 2">
    <name type="scientific">Aspergillus tanneri</name>
    <dbReference type="NCBI Taxonomy" id="1220188"/>
    <lineage>
        <taxon>Eukaryota</taxon>
        <taxon>Fungi</taxon>
        <taxon>Dikarya</taxon>
        <taxon>Ascomycota</taxon>
        <taxon>Pezizomycotina</taxon>
        <taxon>Eurotiomycetes</taxon>
        <taxon>Eurotiomycetidae</taxon>
        <taxon>Eurotiales</taxon>
        <taxon>Aspergillaceae</taxon>
        <taxon>Aspergillus</taxon>
        <taxon>Aspergillus subgen. Circumdati</taxon>
    </lineage>
</organism>
<dbReference type="AlphaFoldDB" id="A0A4S3J0S4"/>
<protein>
    <submittedName>
        <fullName evidence="1">Uncharacterized protein</fullName>
    </submittedName>
</protein>
<dbReference type="VEuPathDB" id="FungiDB:EYZ11_012233"/>
<dbReference type="Proteomes" id="UP000308092">
    <property type="component" value="Unassembled WGS sequence"/>
</dbReference>
<evidence type="ECO:0000313" key="2">
    <source>
        <dbReference type="Proteomes" id="UP000308092"/>
    </source>
</evidence>
<sequence length="25" mass="2946">MYPMTDGMWTHFGPRVTSVIGGWRY</sequence>
<accession>A0A4S3J0S4</accession>